<gene>
    <name evidence="2" type="ORF">FYJ80_08375</name>
</gene>
<dbReference type="PROSITE" id="PS51257">
    <property type="entry name" value="PROKAR_LIPOPROTEIN"/>
    <property type="match status" value="1"/>
</dbReference>
<dbReference type="Proteomes" id="UP000460549">
    <property type="component" value="Unassembled WGS sequence"/>
</dbReference>
<evidence type="ECO:0000313" key="3">
    <source>
        <dbReference type="Proteomes" id="UP000460549"/>
    </source>
</evidence>
<evidence type="ECO:0000256" key="1">
    <source>
        <dbReference type="SAM" id="SignalP"/>
    </source>
</evidence>
<keyword evidence="3" id="KW-1185">Reference proteome</keyword>
<dbReference type="AlphaFoldDB" id="A0A7X2PEC2"/>
<sequence>MKKTKFCLFIFLLLILFSCNNNTSTPENMQKSYVPIFKTEVNSRGLINMVPDGNPFTNMKDASNIMTSLPLMVGISEAEGSFDSLTQNLSKQDGIGDLGFDIKLDSANSKLLSDGSSFLIYNVYEDNQQVGFIEYVYNPATKSFSYRQSVMLTICMKMGTEVVPILVSPYTVEYTNIPLTISNGIISYVVGEYKDNSFIDNGIADFIMLQYGITKSLEFQRQILSSKFDNGIYYSVYRPTSFIKKLNTKEAEILDILSTSTNNTVSTLPIRTTDQAKAMKIDTLNSFIKYAYKSGEKIVSHNYSSFDDFNAASIKEYNFESEANINADFAENPVCYDTINKKTASAKYMDPTYSPAFKYILDNYDNNNIVIQSLPGLTFSNDDNFGFPHFGYTLNNNDESTKRAFIKKHLMNCGIPVGAITEDFLSKYKISLQ</sequence>
<evidence type="ECO:0000313" key="2">
    <source>
        <dbReference type="EMBL" id="MSU06790.1"/>
    </source>
</evidence>
<accession>A0A7X2PEC2</accession>
<organism evidence="2 3">
    <name type="scientific">Bullifex porci</name>
    <dbReference type="NCBI Taxonomy" id="2606638"/>
    <lineage>
        <taxon>Bacteria</taxon>
        <taxon>Pseudomonadati</taxon>
        <taxon>Spirochaetota</taxon>
        <taxon>Spirochaetia</taxon>
        <taxon>Spirochaetales</taxon>
        <taxon>Spirochaetaceae</taxon>
        <taxon>Bullifex</taxon>
    </lineage>
</organism>
<keyword evidence="1" id="KW-0732">Signal</keyword>
<protein>
    <submittedName>
        <fullName evidence="2">Uncharacterized protein</fullName>
    </submittedName>
</protein>
<name>A0A7X2PEC2_9SPIO</name>
<dbReference type="RefSeq" id="WP_154425931.1">
    <property type="nucleotide sequence ID" value="NZ_VUNN01000017.1"/>
</dbReference>
<proteinExistence type="predicted"/>
<reference evidence="2 3" key="1">
    <citation type="submission" date="2019-08" db="EMBL/GenBank/DDBJ databases">
        <title>In-depth cultivation of the pig gut microbiome towards novel bacterial diversity and tailored functional studies.</title>
        <authorList>
            <person name="Wylensek D."/>
            <person name="Hitch T.C.A."/>
            <person name="Clavel T."/>
        </authorList>
    </citation>
    <scope>NUCLEOTIDE SEQUENCE [LARGE SCALE GENOMIC DNA]</scope>
    <source>
        <strain evidence="2 3">NM-380-WT-3C1</strain>
    </source>
</reference>
<feature type="chain" id="PRO_5030518462" evidence="1">
    <location>
        <begin position="24"/>
        <end position="433"/>
    </location>
</feature>
<comment type="caution">
    <text evidence="2">The sequence shown here is derived from an EMBL/GenBank/DDBJ whole genome shotgun (WGS) entry which is preliminary data.</text>
</comment>
<dbReference type="EMBL" id="VUNN01000017">
    <property type="protein sequence ID" value="MSU06790.1"/>
    <property type="molecule type" value="Genomic_DNA"/>
</dbReference>
<feature type="signal peptide" evidence="1">
    <location>
        <begin position="1"/>
        <end position="23"/>
    </location>
</feature>